<dbReference type="AlphaFoldDB" id="A0A839RKQ1"/>
<proteinExistence type="inferred from homology"/>
<evidence type="ECO:0000259" key="7">
    <source>
        <dbReference type="Pfam" id="PF17048"/>
    </source>
</evidence>
<gene>
    <name evidence="8" type="ORF">FHU29_001178</name>
</gene>
<comment type="caution">
    <text evidence="8">The sequence shown here is derived from an EMBL/GenBank/DDBJ whole genome shotgun (WGS) entry which is preliminary data.</text>
</comment>
<evidence type="ECO:0000256" key="4">
    <source>
        <dbReference type="PIRSR" id="PIRSR606823-2"/>
    </source>
</evidence>
<dbReference type="InterPro" id="IPR031329">
    <property type="entry name" value="NEUT/ALK_ceramidase_N"/>
</dbReference>
<dbReference type="PANTHER" id="PTHR12670">
    <property type="entry name" value="CERAMIDASE"/>
    <property type="match status" value="1"/>
</dbReference>
<dbReference type="PANTHER" id="PTHR12670:SF1">
    <property type="entry name" value="NEUTRAL CERAMIDASE"/>
    <property type="match status" value="1"/>
</dbReference>
<feature type="binding site" evidence="4">
    <location>
        <position position="94"/>
    </location>
    <ligand>
        <name>Zn(2+)</name>
        <dbReference type="ChEBI" id="CHEBI:29105"/>
    </ligand>
</feature>
<evidence type="ECO:0000256" key="1">
    <source>
        <dbReference type="ARBA" id="ARBA00009835"/>
    </source>
</evidence>
<keyword evidence="5" id="KW-0746">Sphingolipid metabolism</keyword>
<comment type="cofactor">
    <cofactor evidence="4">
        <name>Zn(2+)</name>
        <dbReference type="ChEBI" id="CHEBI:29105"/>
    </cofactor>
    <text evidence="4">Binds 1 zinc ion per subunit.</text>
</comment>
<evidence type="ECO:0000259" key="6">
    <source>
        <dbReference type="Pfam" id="PF04734"/>
    </source>
</evidence>
<keyword evidence="4" id="KW-0862">Zinc</keyword>
<dbReference type="InterPro" id="IPR006823">
    <property type="entry name" value="Ceramidase_alk"/>
</dbReference>
<dbReference type="GO" id="GO:0005576">
    <property type="term" value="C:extracellular region"/>
    <property type="evidence" value="ECO:0007669"/>
    <property type="project" value="TreeGrafter"/>
</dbReference>
<dbReference type="Pfam" id="PF04734">
    <property type="entry name" value="Ceramidase_alk"/>
    <property type="match status" value="2"/>
</dbReference>
<dbReference type="OrthoDB" id="6899210at2"/>
<evidence type="ECO:0000313" key="8">
    <source>
        <dbReference type="EMBL" id="MBB3036744.1"/>
    </source>
</evidence>
<evidence type="ECO:0000256" key="3">
    <source>
        <dbReference type="PIRSR" id="PIRSR606823-1"/>
    </source>
</evidence>
<sequence length="606" mass="65695">MTGMRVGCGIADVTGVAFGNGMMGYSMPQQRTGGIHLRLRARAFIVDDGTKRVVFVSADLGMIFDAVRQAVLAELSGSFGSLYGEQNVLLTATHTHAGPGGFSHHLLYNLAPLGFHEKTFRAVVTGIVAAIGKAHDAMAPGSLAFGQTELWDASVNRSRPAFDLNPLEDQREFPRAIDPAMTVLRFRQGSTDVGAISFFATHGTSMTNTNRLISGDNKGYAAYRWEHDHAGVRYSDDASPFVAAFPQTNAGDMSPNLHLKPGTGPTRDEFTNTQMIGDRQFRAALSAFSSARPLVGGVDSRLQYVDMSDVAIDPAYTPDGKPHRTSSSAIGLPTLAGSVEDGPGIGIPEGLRKPFASHDRRIVVLPSGRLGWTPNILPLQIMRIGALYLVAGPAEFTIVAGLRIRTSVAAELRVNVDDVLLVGYSNAYSQYVTTPEEYDSQQYEGGSTLFGRYTLCAYQQEFVRLARDLTSRAALPKGQRGGASRKVLRARTVRPRENGTYGQVLTAPSLSYPPGATVVAEFSAAHPANAMCPNYVDVEHHRDGRWVRIADDGDWETRVAFTRRRRRIIARAEWTVPADTCAGTYRIVYHAREGSRSATDAFVVGP</sequence>
<keyword evidence="9" id="KW-1185">Reference proteome</keyword>
<dbReference type="EC" id="3.5.1.23" evidence="5"/>
<dbReference type="Pfam" id="PF17048">
    <property type="entry name" value="Ceramidse_alk_C"/>
    <property type="match status" value="1"/>
</dbReference>
<dbReference type="GO" id="GO:0046872">
    <property type="term" value="F:metal ion binding"/>
    <property type="evidence" value="ECO:0007669"/>
    <property type="project" value="UniProtKB-KW"/>
</dbReference>
<keyword evidence="5" id="KW-0443">Lipid metabolism</keyword>
<dbReference type="GO" id="GO:0042759">
    <property type="term" value="P:long-chain fatty acid biosynthetic process"/>
    <property type="evidence" value="ECO:0007669"/>
    <property type="project" value="TreeGrafter"/>
</dbReference>
<feature type="active site" description="Nucleophile" evidence="3">
    <location>
        <position position="254"/>
    </location>
</feature>
<dbReference type="Proteomes" id="UP000567922">
    <property type="component" value="Unassembled WGS sequence"/>
</dbReference>
<feature type="binding site" evidence="4">
    <location>
        <position position="202"/>
    </location>
    <ligand>
        <name>Zn(2+)</name>
        <dbReference type="ChEBI" id="CHEBI:29105"/>
    </ligand>
</feature>
<comment type="similarity">
    <text evidence="1 5">Belongs to the neutral ceramidase family.</text>
</comment>
<evidence type="ECO:0000256" key="2">
    <source>
        <dbReference type="ARBA" id="ARBA00022801"/>
    </source>
</evidence>
<feature type="binding site" evidence="4">
    <location>
        <position position="395"/>
    </location>
    <ligand>
        <name>Zn(2+)</name>
        <dbReference type="ChEBI" id="CHEBI:29105"/>
    </ligand>
</feature>
<evidence type="ECO:0000256" key="5">
    <source>
        <dbReference type="RuleBase" id="RU366019"/>
    </source>
</evidence>
<comment type="catalytic activity">
    <reaction evidence="5">
        <text>an N-acylsphing-4-enine + H2O = sphing-4-enine + a fatty acid</text>
        <dbReference type="Rhea" id="RHEA:20856"/>
        <dbReference type="ChEBI" id="CHEBI:15377"/>
        <dbReference type="ChEBI" id="CHEBI:28868"/>
        <dbReference type="ChEBI" id="CHEBI:52639"/>
        <dbReference type="ChEBI" id="CHEBI:57756"/>
        <dbReference type="EC" id="3.5.1.23"/>
    </reaction>
</comment>
<dbReference type="InterPro" id="IPR038445">
    <property type="entry name" value="NCDase_C_sf"/>
</dbReference>
<evidence type="ECO:0000313" key="9">
    <source>
        <dbReference type="Proteomes" id="UP000567922"/>
    </source>
</evidence>
<reference evidence="8 9" key="1">
    <citation type="submission" date="2020-08" db="EMBL/GenBank/DDBJ databases">
        <title>Sequencing the genomes of 1000 actinobacteria strains.</title>
        <authorList>
            <person name="Klenk H.-P."/>
        </authorList>
    </citation>
    <scope>NUCLEOTIDE SEQUENCE [LARGE SCALE GENOMIC DNA]</scope>
    <source>
        <strain evidence="8 9">DSM 45258</strain>
    </source>
</reference>
<keyword evidence="4" id="KW-0479">Metal-binding</keyword>
<feature type="domain" description="Neutral/alkaline non-lysosomal ceramidase N-terminal" evidence="6">
    <location>
        <begin position="358"/>
        <end position="460"/>
    </location>
</feature>
<dbReference type="InterPro" id="IPR031331">
    <property type="entry name" value="NEUT/ALK_ceramidase_C"/>
</dbReference>
<accession>A0A839RKQ1</accession>
<feature type="domain" description="Neutral/alkaline non-lysosomal ceramidase N-terminal" evidence="6">
    <location>
        <begin position="5"/>
        <end position="345"/>
    </location>
</feature>
<dbReference type="GO" id="GO:0016020">
    <property type="term" value="C:membrane"/>
    <property type="evidence" value="ECO:0007669"/>
    <property type="project" value="GOC"/>
</dbReference>
<feature type="domain" description="Neutral/alkaline non-lysosomal ceramidase C-terminal" evidence="7">
    <location>
        <begin position="498"/>
        <end position="592"/>
    </location>
</feature>
<organism evidence="8 9">
    <name type="scientific">Hoyosella altamirensis</name>
    <dbReference type="NCBI Taxonomy" id="616997"/>
    <lineage>
        <taxon>Bacteria</taxon>
        <taxon>Bacillati</taxon>
        <taxon>Actinomycetota</taxon>
        <taxon>Actinomycetes</taxon>
        <taxon>Mycobacteriales</taxon>
        <taxon>Hoyosellaceae</taxon>
        <taxon>Hoyosella</taxon>
    </lineage>
</organism>
<dbReference type="Gene3D" id="2.60.40.2300">
    <property type="entry name" value="Neutral/alkaline non-lysosomal ceramidase, C-terminal domain"/>
    <property type="match status" value="1"/>
</dbReference>
<dbReference type="GO" id="GO:0017040">
    <property type="term" value="F:N-acylsphingosine amidohydrolase activity"/>
    <property type="evidence" value="ECO:0007669"/>
    <property type="project" value="UniProtKB-UniRule"/>
</dbReference>
<dbReference type="EMBL" id="JACHWS010000001">
    <property type="protein sequence ID" value="MBB3036744.1"/>
    <property type="molecule type" value="Genomic_DNA"/>
</dbReference>
<keyword evidence="2 5" id="KW-0378">Hydrolase</keyword>
<feature type="binding site" evidence="4">
    <location>
        <position position="431"/>
    </location>
    <ligand>
        <name>Zn(2+)</name>
        <dbReference type="ChEBI" id="CHEBI:29105"/>
    </ligand>
</feature>
<dbReference type="GO" id="GO:0046514">
    <property type="term" value="P:ceramide catabolic process"/>
    <property type="evidence" value="ECO:0007669"/>
    <property type="project" value="InterPro"/>
</dbReference>
<protein>
    <recommendedName>
        <fullName evidence="5">Neutral ceramidase</fullName>
        <ecNumber evidence="5">3.5.1.23</ecNumber>
    </recommendedName>
</protein>
<dbReference type="GO" id="GO:0046512">
    <property type="term" value="P:sphingosine biosynthetic process"/>
    <property type="evidence" value="ECO:0007669"/>
    <property type="project" value="TreeGrafter"/>
</dbReference>
<name>A0A839RKQ1_9ACTN</name>